<dbReference type="GO" id="GO:0005634">
    <property type="term" value="C:nucleus"/>
    <property type="evidence" value="ECO:0007669"/>
    <property type="project" value="UniProtKB-SubCell"/>
</dbReference>
<keyword evidence="2 6" id="KW-0479">Metal-binding</keyword>
<feature type="domain" description="SWIM-type" evidence="7">
    <location>
        <begin position="211"/>
        <end position="259"/>
    </location>
</feature>
<dbReference type="Pfam" id="PF04434">
    <property type="entry name" value="SWIM"/>
    <property type="match status" value="1"/>
</dbReference>
<dbReference type="PANTHER" id="PTHR31669:SF291">
    <property type="entry name" value="PROTEIN FAR1-RELATED SEQUENCE"/>
    <property type="match status" value="1"/>
</dbReference>
<proteinExistence type="inferred from homology"/>
<comment type="caution">
    <text evidence="8">The sequence shown here is derived from an EMBL/GenBank/DDBJ whole genome shotgun (WGS) entry which is preliminary data.</text>
</comment>
<keyword evidence="4 6" id="KW-0862">Zinc</keyword>
<protein>
    <recommendedName>
        <fullName evidence="6">Protein FAR1-RELATED SEQUENCE</fullName>
    </recommendedName>
</protein>
<dbReference type="EMBL" id="JABWDY010005272">
    <property type="protein sequence ID" value="KAF5204579.1"/>
    <property type="molecule type" value="Genomic_DNA"/>
</dbReference>
<comment type="subcellular location">
    <subcellularLocation>
        <location evidence="6">Nucleus</location>
    </subcellularLocation>
</comment>
<dbReference type="PANTHER" id="PTHR31669">
    <property type="entry name" value="PROTEIN FAR1-RELATED SEQUENCE 10-RELATED"/>
    <property type="match status" value="1"/>
</dbReference>
<dbReference type="GO" id="GO:0008270">
    <property type="term" value="F:zinc ion binding"/>
    <property type="evidence" value="ECO:0007669"/>
    <property type="project" value="UniProtKB-UniRule"/>
</dbReference>
<dbReference type="InterPro" id="IPR007527">
    <property type="entry name" value="Znf_SWIM"/>
</dbReference>
<comment type="function">
    <text evidence="6">Putative transcription activator involved in regulating light control of development.</text>
</comment>
<evidence type="ECO:0000256" key="3">
    <source>
        <dbReference type="ARBA" id="ARBA00022771"/>
    </source>
</evidence>
<dbReference type="GO" id="GO:0006355">
    <property type="term" value="P:regulation of DNA-templated transcription"/>
    <property type="evidence" value="ECO:0007669"/>
    <property type="project" value="UniProtKB-UniRule"/>
</dbReference>
<dbReference type="InterPro" id="IPR006564">
    <property type="entry name" value="Znf_PMZ"/>
</dbReference>
<evidence type="ECO:0000256" key="6">
    <source>
        <dbReference type="RuleBase" id="RU367018"/>
    </source>
</evidence>
<evidence type="ECO:0000256" key="4">
    <source>
        <dbReference type="ARBA" id="ARBA00022833"/>
    </source>
</evidence>
<dbReference type="SMART" id="SM00575">
    <property type="entry name" value="ZnF_PMZ"/>
    <property type="match status" value="1"/>
</dbReference>
<dbReference type="OrthoDB" id="128308at2759"/>
<keyword evidence="9" id="KW-1185">Reference proteome</keyword>
<reference evidence="8 9" key="1">
    <citation type="submission" date="2020-06" db="EMBL/GenBank/DDBJ databases">
        <title>Transcriptomic and genomic resources for Thalictrum thalictroides and T. hernandezii: Facilitating candidate gene discovery in an emerging model plant lineage.</title>
        <authorList>
            <person name="Arias T."/>
            <person name="Riano-Pachon D.M."/>
            <person name="Di Stilio V.S."/>
        </authorList>
    </citation>
    <scope>NUCLEOTIDE SEQUENCE [LARGE SCALE GENOMIC DNA]</scope>
    <source>
        <strain evidence="9">cv. WT478/WT964</strain>
        <tissue evidence="8">Leaves</tissue>
    </source>
</reference>
<dbReference type="PROSITE" id="PS50966">
    <property type="entry name" value="ZF_SWIM"/>
    <property type="match status" value="1"/>
</dbReference>
<keyword evidence="3 5" id="KW-0863">Zinc-finger</keyword>
<evidence type="ECO:0000256" key="1">
    <source>
        <dbReference type="ARBA" id="ARBA00005889"/>
    </source>
</evidence>
<evidence type="ECO:0000259" key="7">
    <source>
        <dbReference type="PROSITE" id="PS50966"/>
    </source>
</evidence>
<keyword evidence="6" id="KW-0539">Nucleus</keyword>
<accession>A0A7J6X4C9</accession>
<sequence length="426" mass="48292">MKGNAPKTILTDQNMWLKDSVSVELPITKHAFCIWHILAKFSDWFSVQLGSKYDNWKAEFHRLYNLNSVDEFEVGWSDMINAYGLHGNKHIISLYALRTYWALPFLRSHFFAGMTSASQAESINVFIQRILFSQSQLDRFVEQVSLVVDYKDQAGTKQKMQHKLQKVHLKTGSPIESHASTVLTPYAFCKLQEELVLAPQYASFQLDECCFHVRHHTQVDGGCKVNWVPRKELIFCSCQQFEFSGIVCRHVLRVLSTSNCFHIPDLYLPTRWCDASFSSKPMASRDHGERIQLLQSMVSTLISESAQTDDRLSFACEQVSISLSHLKDFPPVPTYMEPDIACDSTSDSLILAEVEDSDGIGQSFTAESSNNSIAYGMLNGRRLKDGVEFSRKKRHFPSPCGQFGHDTNDCRVIGNEGLNGDELGFL</sequence>
<evidence type="ECO:0000313" key="8">
    <source>
        <dbReference type="EMBL" id="KAF5204579.1"/>
    </source>
</evidence>
<comment type="similarity">
    <text evidence="1 6">Belongs to the FHY3/FAR1 family.</text>
</comment>
<gene>
    <name evidence="8" type="ORF">FRX31_005834</name>
</gene>
<dbReference type="InterPro" id="IPR031052">
    <property type="entry name" value="FHY3/FAR1"/>
</dbReference>
<evidence type="ECO:0000256" key="2">
    <source>
        <dbReference type="ARBA" id="ARBA00022723"/>
    </source>
</evidence>
<evidence type="ECO:0000256" key="5">
    <source>
        <dbReference type="PROSITE-ProRule" id="PRU00325"/>
    </source>
</evidence>
<evidence type="ECO:0000313" key="9">
    <source>
        <dbReference type="Proteomes" id="UP000554482"/>
    </source>
</evidence>
<name>A0A7J6X4C9_THATH</name>
<dbReference type="Proteomes" id="UP000554482">
    <property type="component" value="Unassembled WGS sequence"/>
</dbReference>
<organism evidence="8 9">
    <name type="scientific">Thalictrum thalictroides</name>
    <name type="common">Rue-anemone</name>
    <name type="synonym">Anemone thalictroides</name>
    <dbReference type="NCBI Taxonomy" id="46969"/>
    <lineage>
        <taxon>Eukaryota</taxon>
        <taxon>Viridiplantae</taxon>
        <taxon>Streptophyta</taxon>
        <taxon>Embryophyta</taxon>
        <taxon>Tracheophyta</taxon>
        <taxon>Spermatophyta</taxon>
        <taxon>Magnoliopsida</taxon>
        <taxon>Ranunculales</taxon>
        <taxon>Ranunculaceae</taxon>
        <taxon>Thalictroideae</taxon>
        <taxon>Thalictrum</taxon>
    </lineage>
</organism>
<dbReference type="AlphaFoldDB" id="A0A7J6X4C9"/>